<name>A0A5J9VUC2_9POAL</name>
<dbReference type="Gramene" id="TVU39353">
    <property type="protein sequence ID" value="TVU39353"/>
    <property type="gene ID" value="EJB05_12766"/>
</dbReference>
<proteinExistence type="predicted"/>
<dbReference type="EMBL" id="RWGY01000007">
    <property type="protein sequence ID" value="TVU39353.1"/>
    <property type="molecule type" value="Genomic_DNA"/>
</dbReference>
<reference evidence="1 2" key="1">
    <citation type="journal article" date="2019" name="Sci. Rep.">
        <title>A high-quality genome of Eragrostis curvula grass provides insights into Poaceae evolution and supports new strategies to enhance forage quality.</title>
        <authorList>
            <person name="Carballo J."/>
            <person name="Santos B.A.C.M."/>
            <person name="Zappacosta D."/>
            <person name="Garbus I."/>
            <person name="Selva J.P."/>
            <person name="Gallo C.A."/>
            <person name="Diaz A."/>
            <person name="Albertini E."/>
            <person name="Caccamo M."/>
            <person name="Echenique V."/>
        </authorList>
    </citation>
    <scope>NUCLEOTIDE SEQUENCE [LARGE SCALE GENOMIC DNA]</scope>
    <source>
        <strain evidence="2">cv. Victoria</strain>
        <tissue evidence="1">Leaf</tissue>
    </source>
</reference>
<sequence>MVLNSNSLEEQAPEEYNIPAAAFTRDRTRLKLPDYINVKILRNAKPSKRKSLQSIQVYLLVKEEVTAKQGAAMEIS</sequence>
<organism evidence="1 2">
    <name type="scientific">Eragrostis curvula</name>
    <name type="common">weeping love grass</name>
    <dbReference type="NCBI Taxonomy" id="38414"/>
    <lineage>
        <taxon>Eukaryota</taxon>
        <taxon>Viridiplantae</taxon>
        <taxon>Streptophyta</taxon>
        <taxon>Embryophyta</taxon>
        <taxon>Tracheophyta</taxon>
        <taxon>Spermatophyta</taxon>
        <taxon>Magnoliopsida</taxon>
        <taxon>Liliopsida</taxon>
        <taxon>Poales</taxon>
        <taxon>Poaceae</taxon>
        <taxon>PACMAD clade</taxon>
        <taxon>Chloridoideae</taxon>
        <taxon>Eragrostideae</taxon>
        <taxon>Eragrostidinae</taxon>
        <taxon>Eragrostis</taxon>
    </lineage>
</organism>
<evidence type="ECO:0000313" key="1">
    <source>
        <dbReference type="EMBL" id="TVU39353.1"/>
    </source>
</evidence>
<evidence type="ECO:0000313" key="2">
    <source>
        <dbReference type="Proteomes" id="UP000324897"/>
    </source>
</evidence>
<dbReference type="Proteomes" id="UP000324897">
    <property type="component" value="Chromosome 4"/>
</dbReference>
<protein>
    <submittedName>
        <fullName evidence="1">Uncharacterized protein</fullName>
    </submittedName>
</protein>
<accession>A0A5J9VUC2</accession>
<gene>
    <name evidence="1" type="ORF">EJB05_12766</name>
</gene>
<comment type="caution">
    <text evidence="1">The sequence shown here is derived from an EMBL/GenBank/DDBJ whole genome shotgun (WGS) entry which is preliminary data.</text>
</comment>
<dbReference type="AlphaFoldDB" id="A0A5J9VUC2"/>
<keyword evidence="2" id="KW-1185">Reference proteome</keyword>